<reference evidence="1" key="1">
    <citation type="submission" date="2014-05" db="EMBL/GenBank/DDBJ databases">
        <title>The transcriptome of the halophilic microalga Tetraselmis sp. GSL018 isolated from the Great Salt Lake, Utah.</title>
        <authorList>
            <person name="Jinkerson R.E."/>
            <person name="D'Adamo S."/>
            <person name="Posewitz M.C."/>
        </authorList>
    </citation>
    <scope>NUCLEOTIDE SEQUENCE</scope>
    <source>
        <strain evidence="1">GSL018</strain>
    </source>
</reference>
<organism evidence="1">
    <name type="scientific">Tetraselmis sp. GSL018</name>
    <dbReference type="NCBI Taxonomy" id="582737"/>
    <lineage>
        <taxon>Eukaryota</taxon>
        <taxon>Viridiplantae</taxon>
        <taxon>Chlorophyta</taxon>
        <taxon>core chlorophytes</taxon>
        <taxon>Chlorodendrophyceae</taxon>
        <taxon>Chlorodendrales</taxon>
        <taxon>Chlorodendraceae</taxon>
        <taxon>Tetraselmis</taxon>
    </lineage>
</organism>
<name>A0A061S9I5_9CHLO</name>
<sequence length="98" mass="10815">MGDSENCSLSNIIEVDARRDSSWALAPEWLLFEVACRVHVSFGQTMRLVCEHWSKALASKFLTTSATAPENTIPRLACQHPHVQSLVICSSGTVRVCL</sequence>
<protein>
    <submittedName>
        <fullName evidence="1">Uncharacterized protein</fullName>
    </submittedName>
</protein>
<dbReference type="EMBL" id="GBEZ01005924">
    <property type="protein sequence ID" value="JAC79436.1"/>
    <property type="molecule type" value="Transcribed_RNA"/>
</dbReference>
<gene>
    <name evidence="1" type="ORF">TSPGSL018_12722</name>
</gene>
<dbReference type="AlphaFoldDB" id="A0A061S9I5"/>
<proteinExistence type="predicted"/>
<evidence type="ECO:0000313" key="1">
    <source>
        <dbReference type="EMBL" id="JAC79436.1"/>
    </source>
</evidence>
<accession>A0A061S9I5</accession>